<accession>A0A915D9F7</accession>
<dbReference type="Proteomes" id="UP000887574">
    <property type="component" value="Unplaced"/>
</dbReference>
<keyword evidence="1" id="KW-1185">Reference proteome</keyword>
<dbReference type="AlphaFoldDB" id="A0A915D9F7"/>
<evidence type="ECO:0000313" key="1">
    <source>
        <dbReference type="Proteomes" id="UP000887574"/>
    </source>
</evidence>
<organism evidence="1 2">
    <name type="scientific">Ditylenchus dipsaci</name>
    <dbReference type="NCBI Taxonomy" id="166011"/>
    <lineage>
        <taxon>Eukaryota</taxon>
        <taxon>Metazoa</taxon>
        <taxon>Ecdysozoa</taxon>
        <taxon>Nematoda</taxon>
        <taxon>Chromadorea</taxon>
        <taxon>Rhabditida</taxon>
        <taxon>Tylenchina</taxon>
        <taxon>Tylenchomorpha</taxon>
        <taxon>Sphaerularioidea</taxon>
        <taxon>Anguinidae</taxon>
        <taxon>Anguininae</taxon>
        <taxon>Ditylenchus</taxon>
    </lineage>
</organism>
<reference evidence="2" key="1">
    <citation type="submission" date="2022-11" db="UniProtKB">
        <authorList>
            <consortium name="WormBaseParasite"/>
        </authorList>
    </citation>
    <scope>IDENTIFICATION</scope>
</reference>
<evidence type="ECO:0000313" key="2">
    <source>
        <dbReference type="WBParaSite" id="jg1752"/>
    </source>
</evidence>
<dbReference type="WBParaSite" id="jg1752">
    <property type="protein sequence ID" value="jg1752"/>
    <property type="gene ID" value="jg1752"/>
</dbReference>
<protein>
    <submittedName>
        <fullName evidence="2">Uncharacterized protein</fullName>
    </submittedName>
</protein>
<proteinExistence type="predicted"/>
<sequence length="85" mass="10125">MGYLGRNDIDPACSCLKPLYRLYNDFMNHLYTVDQQEMHYYRTHPEHAYGFEYIECYVWQTNSSVKGCPAMLTATQGEDFLHRLY</sequence>
<name>A0A915D9F7_9BILA</name>